<evidence type="ECO:0000259" key="1">
    <source>
        <dbReference type="PROSITE" id="PS50181"/>
    </source>
</evidence>
<evidence type="ECO:0000313" key="3">
    <source>
        <dbReference type="Proteomes" id="UP001476247"/>
    </source>
</evidence>
<dbReference type="InterPro" id="IPR001810">
    <property type="entry name" value="F-box_dom"/>
</dbReference>
<evidence type="ECO:0000313" key="2">
    <source>
        <dbReference type="EMBL" id="GAA5795411.1"/>
    </source>
</evidence>
<gene>
    <name evidence="2" type="ORF">HPULCUR_000768</name>
</gene>
<accession>A0ABP9XKU7</accession>
<organism evidence="2 3">
    <name type="scientific">Helicostylum pulchrum</name>
    <dbReference type="NCBI Taxonomy" id="562976"/>
    <lineage>
        <taxon>Eukaryota</taxon>
        <taxon>Fungi</taxon>
        <taxon>Fungi incertae sedis</taxon>
        <taxon>Mucoromycota</taxon>
        <taxon>Mucoromycotina</taxon>
        <taxon>Mucoromycetes</taxon>
        <taxon>Mucorales</taxon>
        <taxon>Mucorineae</taxon>
        <taxon>Mucoraceae</taxon>
        <taxon>Helicostylum</taxon>
    </lineage>
</organism>
<dbReference type="SUPFAM" id="SSF81383">
    <property type="entry name" value="F-box domain"/>
    <property type="match status" value="1"/>
</dbReference>
<sequence>MSSLPSEILTLIFNHLRKKDLLQCQLVSKQWYINSMAHTYSNVNLALREDAERLYIRAISNSPQLGKYLNIIELSDVLDDGTDDGFSILETVIQHCPNIIEIKCDIKDESFWNLLMQAGTQGQLPHLKVLPHPDYLDLTTYADTVLSFKNSLTSVLILGDDDEGGYRTLCDQLDQFKSLQRLDFGIQTYPYLSHFDGLIDKCPQLKELTFMVDTDAIQRPNGPEPTIRPRPGISKLECDWQLICIESQLGYVMHKFPNLQSLRIRASDNVFSDSLEEPEVSGPALVRFIQYVVSILDFSLGIFVRKEDLSDIFIAFMKTKNGCKNVNIGYVKYLHPSFSLCELILSATIGWRLKFDSNTGDNEIKHIRFLSEVGRSLRSLEVDDFCMIPDINGETSESIDQLFDILRLCPSLEECTIKNAKSILGSHHQSKYPSLKKLSIFGLEDSKPFRFLNPLSLNLPNLRKLSLGLGFTSRKDTHPIVINLPHLSLDLLTWHDYSMFNYDSGIEVYIKLKTERGSKYYYCNRYGLIQADESSKLLKTRDVRFDIDCKDLKEFKIIENYGGHHYNWIF</sequence>
<dbReference type="Proteomes" id="UP001476247">
    <property type="component" value="Unassembled WGS sequence"/>
</dbReference>
<dbReference type="Gene3D" id="1.20.1280.50">
    <property type="match status" value="1"/>
</dbReference>
<proteinExistence type="predicted"/>
<dbReference type="EMBL" id="BAABUJ010000004">
    <property type="protein sequence ID" value="GAA5795411.1"/>
    <property type="molecule type" value="Genomic_DNA"/>
</dbReference>
<dbReference type="Gene3D" id="3.80.10.10">
    <property type="entry name" value="Ribonuclease Inhibitor"/>
    <property type="match status" value="1"/>
</dbReference>
<feature type="domain" description="F-box" evidence="1">
    <location>
        <begin position="1"/>
        <end position="43"/>
    </location>
</feature>
<dbReference type="InterPro" id="IPR036047">
    <property type="entry name" value="F-box-like_dom_sf"/>
</dbReference>
<dbReference type="SUPFAM" id="SSF52047">
    <property type="entry name" value="RNI-like"/>
    <property type="match status" value="1"/>
</dbReference>
<name>A0ABP9XKU7_9FUNG</name>
<dbReference type="SMART" id="SM00256">
    <property type="entry name" value="FBOX"/>
    <property type="match status" value="1"/>
</dbReference>
<dbReference type="InterPro" id="IPR032675">
    <property type="entry name" value="LRR_dom_sf"/>
</dbReference>
<reference evidence="2 3" key="1">
    <citation type="submission" date="2024-04" db="EMBL/GenBank/DDBJ databases">
        <title>genome sequences of Mucor flavus KT1a and Helicostylum pulchrum KT1b strains isolation_sourced from the surface of a dry-aged beef.</title>
        <authorList>
            <person name="Toyotome T."/>
            <person name="Hosono M."/>
            <person name="Torimaru M."/>
            <person name="Fukuda K."/>
            <person name="Mikami N."/>
        </authorList>
    </citation>
    <scope>NUCLEOTIDE SEQUENCE [LARGE SCALE GENOMIC DNA]</scope>
    <source>
        <strain evidence="2 3">KT1b</strain>
    </source>
</reference>
<dbReference type="CDD" id="cd09917">
    <property type="entry name" value="F-box_SF"/>
    <property type="match status" value="1"/>
</dbReference>
<comment type="caution">
    <text evidence="2">The sequence shown here is derived from an EMBL/GenBank/DDBJ whole genome shotgun (WGS) entry which is preliminary data.</text>
</comment>
<dbReference type="PROSITE" id="PS50181">
    <property type="entry name" value="FBOX"/>
    <property type="match status" value="1"/>
</dbReference>
<keyword evidence="3" id="KW-1185">Reference proteome</keyword>
<dbReference type="Pfam" id="PF12937">
    <property type="entry name" value="F-box-like"/>
    <property type="match status" value="1"/>
</dbReference>
<protein>
    <recommendedName>
        <fullName evidence="1">F-box domain-containing protein</fullName>
    </recommendedName>
</protein>